<evidence type="ECO:0000256" key="1">
    <source>
        <dbReference type="SAM" id="MobiDB-lite"/>
    </source>
</evidence>
<dbReference type="PROSITE" id="PS51286">
    <property type="entry name" value="RAP"/>
    <property type="match status" value="1"/>
</dbReference>
<proteinExistence type="predicted"/>
<gene>
    <name evidence="3" type="ORF">BRAN1462_LOCUS64385</name>
</gene>
<accession>A0A7S2VSG5</accession>
<dbReference type="InterPro" id="IPR013584">
    <property type="entry name" value="RAP"/>
</dbReference>
<feature type="region of interest" description="Disordered" evidence="1">
    <location>
        <begin position="405"/>
        <end position="465"/>
    </location>
</feature>
<organism evidence="3">
    <name type="scientific">Zooxanthella nutricula</name>
    <dbReference type="NCBI Taxonomy" id="1333877"/>
    <lineage>
        <taxon>Eukaryota</taxon>
        <taxon>Sar</taxon>
        <taxon>Alveolata</taxon>
        <taxon>Dinophyceae</taxon>
        <taxon>Peridiniales</taxon>
        <taxon>Peridiniales incertae sedis</taxon>
        <taxon>Zooxanthella</taxon>
    </lineage>
</organism>
<protein>
    <recommendedName>
        <fullName evidence="2">RAP domain-containing protein</fullName>
    </recommendedName>
</protein>
<feature type="domain" description="RAP" evidence="2">
    <location>
        <begin position="345"/>
        <end position="402"/>
    </location>
</feature>
<dbReference type="Pfam" id="PF08373">
    <property type="entry name" value="RAP"/>
    <property type="match status" value="1"/>
</dbReference>
<reference evidence="3" key="1">
    <citation type="submission" date="2021-01" db="EMBL/GenBank/DDBJ databases">
        <authorList>
            <person name="Corre E."/>
            <person name="Pelletier E."/>
            <person name="Niang G."/>
            <person name="Scheremetjew M."/>
            <person name="Finn R."/>
            <person name="Kale V."/>
            <person name="Holt S."/>
            <person name="Cochrane G."/>
            <person name="Meng A."/>
            <person name="Brown T."/>
            <person name="Cohen L."/>
        </authorList>
    </citation>
    <scope>NUCLEOTIDE SEQUENCE</scope>
    <source>
        <strain evidence="3">RCC3387</strain>
    </source>
</reference>
<evidence type="ECO:0000313" key="3">
    <source>
        <dbReference type="EMBL" id="CAD9646563.1"/>
    </source>
</evidence>
<name>A0A7S2VSG5_9DINO</name>
<evidence type="ECO:0000259" key="2">
    <source>
        <dbReference type="PROSITE" id="PS51286"/>
    </source>
</evidence>
<dbReference type="EMBL" id="HBGW01101836">
    <property type="protein sequence ID" value="CAD9646563.1"/>
    <property type="molecule type" value="Transcribed_RNA"/>
</dbReference>
<sequence length="465" mass="52677">MGRLGPGGSWKSTYTDFGLQKRDFFVDLKRQREKDKGREAAGPIWMHLAMQAKNLSNSFDLGDLLEAMKCFCSVRYEDYELYMRLLGEVPHFVKHAAADQLCQLIRLLARRRLRERNYVDMVAAHFLQKIRVTDDALPARLLVKTVNAFAALECRSQPKFVEHFLRHIEHRITEFDADVCCLVTPLCVASYMCDNLRRAYLKRCAETQAGFQGPNYELRNLACTEVALRKEHHSFLASVPAYVHRYLEKVRQHAQFDRWGSIALPPAVAPDGPKGAHQADMSASLQLKASTASGGQQGDIFGSDMHRDVSACLTHLGIQHENGVPCGPYLLDVVALDMVNPARRIVYEVNAPHHYYEATQVLTAEKRLRHRMLGRLGQNLHMVDAPAWRSLTAAQKMTYMLKLQQEQQDENTREAKQQAAANAMRSPLPALRSNASQKSEPFKLKSVRDYSAPLRVPVPPSKRKA</sequence>
<dbReference type="AlphaFoldDB" id="A0A7S2VSG5"/>
<feature type="compositionally biased region" description="Pro residues" evidence="1">
    <location>
        <begin position="456"/>
        <end position="465"/>
    </location>
</feature>